<reference evidence="3" key="1">
    <citation type="journal article" date="2019" name="Int. J. Syst. Evol. Microbiol.">
        <title>The Global Catalogue of Microorganisms (GCM) 10K type strain sequencing project: providing services to taxonomists for standard genome sequencing and annotation.</title>
        <authorList>
            <consortium name="The Broad Institute Genomics Platform"/>
            <consortium name="The Broad Institute Genome Sequencing Center for Infectious Disease"/>
            <person name="Wu L."/>
            <person name="Ma J."/>
        </authorList>
    </citation>
    <scope>NUCLEOTIDE SEQUENCE [LARGE SCALE GENOMIC DNA]</scope>
    <source>
        <strain evidence="3">JCM 15442</strain>
    </source>
</reference>
<evidence type="ECO:0000259" key="1">
    <source>
        <dbReference type="PROSITE" id="PS50887"/>
    </source>
</evidence>
<keyword evidence="3" id="KW-1185">Reference proteome</keyword>
<evidence type="ECO:0000313" key="2">
    <source>
        <dbReference type="EMBL" id="GGL75835.1"/>
    </source>
</evidence>
<organism evidence="2 3">
    <name type="scientific">Deinococcus aerolatus</name>
    <dbReference type="NCBI Taxonomy" id="522487"/>
    <lineage>
        <taxon>Bacteria</taxon>
        <taxon>Thermotogati</taxon>
        <taxon>Deinococcota</taxon>
        <taxon>Deinococci</taxon>
        <taxon>Deinococcales</taxon>
        <taxon>Deinococcaceae</taxon>
        <taxon>Deinococcus</taxon>
    </lineage>
</organism>
<dbReference type="RefSeq" id="WP_188970063.1">
    <property type="nucleotide sequence ID" value="NZ_BMOL01000004.1"/>
</dbReference>
<gene>
    <name evidence="2" type="ORF">GCM10010840_12420</name>
</gene>
<accession>A0ABQ2G536</accession>
<name>A0ABQ2G536_9DEIO</name>
<dbReference type="Pfam" id="PF01590">
    <property type="entry name" value="GAF"/>
    <property type="match status" value="1"/>
</dbReference>
<dbReference type="NCBIfam" id="TIGR00254">
    <property type="entry name" value="GGDEF"/>
    <property type="match status" value="1"/>
</dbReference>
<dbReference type="Pfam" id="PF00990">
    <property type="entry name" value="GGDEF"/>
    <property type="match status" value="1"/>
</dbReference>
<evidence type="ECO:0000313" key="3">
    <source>
        <dbReference type="Proteomes" id="UP000639973"/>
    </source>
</evidence>
<dbReference type="InterPro" id="IPR043128">
    <property type="entry name" value="Rev_trsase/Diguanyl_cyclase"/>
</dbReference>
<dbReference type="SUPFAM" id="SSF55073">
    <property type="entry name" value="Nucleotide cyclase"/>
    <property type="match status" value="1"/>
</dbReference>
<dbReference type="InterPro" id="IPR000160">
    <property type="entry name" value="GGDEF_dom"/>
</dbReference>
<proteinExistence type="predicted"/>
<dbReference type="InterPro" id="IPR029787">
    <property type="entry name" value="Nucleotide_cyclase"/>
</dbReference>
<comment type="caution">
    <text evidence="2">The sequence shown here is derived from an EMBL/GenBank/DDBJ whole genome shotgun (WGS) entry which is preliminary data.</text>
</comment>
<feature type="domain" description="GGDEF" evidence="1">
    <location>
        <begin position="383"/>
        <end position="503"/>
    </location>
</feature>
<dbReference type="InterPro" id="IPR029016">
    <property type="entry name" value="GAF-like_dom_sf"/>
</dbReference>
<dbReference type="EMBL" id="BMOL01000004">
    <property type="protein sequence ID" value="GGL75835.1"/>
    <property type="molecule type" value="Genomic_DNA"/>
</dbReference>
<sequence>MTGAPLPSDEYARLLTLAQYEIIDTPAEAAFDRITRLAARLLGTPVASINLVDQSRQWTKSTHGPGGITTPRHASICAWTILQAEPLVVEDAHADPRFAQYPGVVGEPHIHMYAGASLVSPAGHRIGTLCVTDHQPRPLTQENLQDLQALAALVVDELELRAHTCALHRGHDAQQRRSAELQRGLDQTWVLEGITRLMDQDLSPEDMTLGAWDLLGDVLNADSIALLVCEGEELRVEAACESARVPPAAQPLSGHLPDCSNSVTTTLNDLTRPLYLDDYPGFPGALGAVVAAGVQQTAWVPLGTRSGATSVLMAMRLNDNPVMRWRGSDQALLEATGRSLRSALDRRLEAELAHQEARTDALTGILNRRAVYQDLIQRHLDGRPYLLALLDLDGLKALNDQEGPAQGDKLLQVFARTLKVELGQSGEVYRLGGDRFVVMEDMDEESVHDAVDTAVLAARQVAPLQGVSVGITHSSEGVGEALLRLAHERMVAVKRRRRAVRQQGAGLHLH</sequence>
<dbReference type="Gene3D" id="3.30.70.270">
    <property type="match status" value="1"/>
</dbReference>
<dbReference type="SUPFAM" id="SSF55781">
    <property type="entry name" value="GAF domain-like"/>
    <property type="match status" value="2"/>
</dbReference>
<dbReference type="SMART" id="SM00267">
    <property type="entry name" value="GGDEF"/>
    <property type="match status" value="1"/>
</dbReference>
<dbReference type="InterPro" id="IPR003018">
    <property type="entry name" value="GAF"/>
</dbReference>
<dbReference type="PANTHER" id="PTHR43102:SF2">
    <property type="entry name" value="GAF DOMAIN-CONTAINING PROTEIN"/>
    <property type="match status" value="1"/>
</dbReference>
<dbReference type="Proteomes" id="UP000639973">
    <property type="component" value="Unassembled WGS sequence"/>
</dbReference>
<protein>
    <submittedName>
        <fullName evidence="2">Diguanylate cyclase</fullName>
    </submittedName>
</protein>
<dbReference type="Gene3D" id="3.30.450.40">
    <property type="match status" value="2"/>
</dbReference>
<dbReference type="PROSITE" id="PS50887">
    <property type="entry name" value="GGDEF"/>
    <property type="match status" value="1"/>
</dbReference>
<dbReference type="PANTHER" id="PTHR43102">
    <property type="entry name" value="SLR1143 PROTEIN"/>
    <property type="match status" value="1"/>
</dbReference>
<dbReference type="SMART" id="SM00065">
    <property type="entry name" value="GAF"/>
    <property type="match status" value="1"/>
</dbReference>